<comment type="caution">
    <text evidence="1">The sequence shown here is derived from an EMBL/GenBank/DDBJ whole genome shotgun (WGS) entry which is preliminary data.</text>
</comment>
<reference evidence="1 2" key="1">
    <citation type="journal article" date="2024" name="Ann. Entomol. Soc. Am.">
        <title>Genomic analyses of the southern and eastern yellowjacket wasps (Hymenoptera: Vespidae) reveal evolutionary signatures of social life.</title>
        <authorList>
            <person name="Catto M.A."/>
            <person name="Caine P.B."/>
            <person name="Orr S.E."/>
            <person name="Hunt B.G."/>
            <person name="Goodisman M.A.D."/>
        </authorList>
    </citation>
    <scope>NUCLEOTIDE SEQUENCE [LARGE SCALE GENOMIC DNA]</scope>
    <source>
        <strain evidence="1">232</strain>
        <tissue evidence="1">Head and thorax</tissue>
    </source>
</reference>
<organism evidence="1 2">
    <name type="scientific">Vespula maculifrons</name>
    <name type="common">Eastern yellow jacket</name>
    <name type="synonym">Wasp</name>
    <dbReference type="NCBI Taxonomy" id="7453"/>
    <lineage>
        <taxon>Eukaryota</taxon>
        <taxon>Metazoa</taxon>
        <taxon>Ecdysozoa</taxon>
        <taxon>Arthropoda</taxon>
        <taxon>Hexapoda</taxon>
        <taxon>Insecta</taxon>
        <taxon>Pterygota</taxon>
        <taxon>Neoptera</taxon>
        <taxon>Endopterygota</taxon>
        <taxon>Hymenoptera</taxon>
        <taxon>Apocrita</taxon>
        <taxon>Aculeata</taxon>
        <taxon>Vespoidea</taxon>
        <taxon>Vespidae</taxon>
        <taxon>Vespinae</taxon>
        <taxon>Vespula</taxon>
    </lineage>
</organism>
<gene>
    <name evidence="1" type="ORF">V1477_001524</name>
</gene>
<dbReference type="AlphaFoldDB" id="A0ABD2CYN0"/>
<sequence length="332" mass="37906">MIKHSTSEVKHIHIALPVLHRQYKCPTTNQITKRKHFSLLSYIEMVNQSMLYFSNVTEFSQRFYDGDRSIATDERDIRSLNYMGSEMLDEEEQNFTSHVICHLMCQIVKAAEEADATHEFITNLANDVKPNLVRKETNYMVSENNVAIAGALLLQQSTSILNFNKRAKDEFKKQLEIITKEGTSLTIALVCMFLERPIWCYFIKLETAVRGNGRDLAYSKEPNVNGFSWWVYAIVLRKFCRRGVRSSTRGKGQRGIDMKLSPGNYILLEVSVSLEVSSASKISPQFYDYLFTPSNINASYEAYSRTTTDKSLSLYLSGLKKPLDVCGCTSFP</sequence>
<proteinExistence type="predicted"/>
<name>A0ABD2CYN0_VESMC</name>
<dbReference type="Proteomes" id="UP001607303">
    <property type="component" value="Unassembled WGS sequence"/>
</dbReference>
<dbReference type="EMBL" id="JAYRBN010000021">
    <property type="protein sequence ID" value="KAL2750237.1"/>
    <property type="molecule type" value="Genomic_DNA"/>
</dbReference>
<evidence type="ECO:0000313" key="1">
    <source>
        <dbReference type="EMBL" id="KAL2750237.1"/>
    </source>
</evidence>
<accession>A0ABD2CYN0</accession>
<protein>
    <submittedName>
        <fullName evidence="1">Uncharacterized protein</fullName>
    </submittedName>
</protein>
<keyword evidence="2" id="KW-1185">Reference proteome</keyword>
<evidence type="ECO:0000313" key="2">
    <source>
        <dbReference type="Proteomes" id="UP001607303"/>
    </source>
</evidence>